<evidence type="ECO:0000256" key="3">
    <source>
        <dbReference type="SAM" id="Phobius"/>
    </source>
</evidence>
<comment type="similarity">
    <text evidence="1">Belongs to the glycosyl hydrolase 73 family.</text>
</comment>
<dbReference type="InterPro" id="IPR051056">
    <property type="entry name" value="Glycosyl_Hydrolase_73"/>
</dbReference>
<dbReference type="Gene3D" id="1.10.530.10">
    <property type="match status" value="1"/>
</dbReference>
<evidence type="ECO:0000256" key="1">
    <source>
        <dbReference type="ARBA" id="ARBA00010266"/>
    </source>
</evidence>
<reference evidence="5 6" key="1">
    <citation type="journal article" date="2015" name="Genome Announc.">
        <title>Expanding the biotechnology potential of lactobacilli through comparative genomics of 213 strains and associated genera.</title>
        <authorList>
            <person name="Sun Z."/>
            <person name="Harris H.M."/>
            <person name="McCann A."/>
            <person name="Guo C."/>
            <person name="Argimon S."/>
            <person name="Zhang W."/>
            <person name="Yang X."/>
            <person name="Jeffery I.B."/>
            <person name="Cooney J.C."/>
            <person name="Kagawa T.F."/>
            <person name="Liu W."/>
            <person name="Song Y."/>
            <person name="Salvetti E."/>
            <person name="Wrobel A."/>
            <person name="Rasinkangas P."/>
            <person name="Parkhill J."/>
            <person name="Rea M.C."/>
            <person name="O'Sullivan O."/>
            <person name="Ritari J."/>
            <person name="Douillard F.P."/>
            <person name="Paul Ross R."/>
            <person name="Yang R."/>
            <person name="Briner A.E."/>
            <person name="Felis G.E."/>
            <person name="de Vos W.M."/>
            <person name="Barrangou R."/>
            <person name="Klaenhammer T.R."/>
            <person name="Caufield P.W."/>
            <person name="Cui Y."/>
            <person name="Zhang H."/>
            <person name="O'Toole P.W."/>
        </authorList>
    </citation>
    <scope>NUCLEOTIDE SEQUENCE [LARGE SCALE GENOMIC DNA]</scope>
    <source>
        <strain evidence="5 6">DSM 19904</strain>
    </source>
</reference>
<evidence type="ECO:0000256" key="2">
    <source>
        <dbReference type="ARBA" id="ARBA00022801"/>
    </source>
</evidence>
<sequence>MSLFPFIVRINFKVRKFEVGLAKYKKGRKRRAKKANMILMLILVICGLVIILGFHALYENGYHTDNAQNSNNEVAVEHRKFINKLAPQAQRLQGQYNILPSITLAQAILESDWGTSKLASKYYNLFGVKAQDNTTHSVYLNTQEFVNGRYVTIKARFQVYQDWNESLADHAKLLAYGTKWNPQQYKDVIAADNYLQAADGLQQDGYATDPTYTKKLIAIIKQYKLYQYDD</sequence>
<dbReference type="PRINTS" id="PR01002">
    <property type="entry name" value="FLGFLGJ"/>
</dbReference>
<keyword evidence="3" id="KW-0812">Transmembrane</keyword>
<gene>
    <name evidence="5" type="ORF">FD17_GL002537</name>
</gene>
<dbReference type="Pfam" id="PF01832">
    <property type="entry name" value="Glucosaminidase"/>
    <property type="match status" value="1"/>
</dbReference>
<evidence type="ECO:0000313" key="5">
    <source>
        <dbReference type="EMBL" id="KRK88406.1"/>
    </source>
</evidence>
<dbReference type="AlphaFoldDB" id="A0A0R1KXN9"/>
<keyword evidence="3" id="KW-0472">Membrane</keyword>
<dbReference type="InterPro" id="IPR002901">
    <property type="entry name" value="MGlyc_endo_b_GlcNAc-like_dom"/>
</dbReference>
<dbReference type="GO" id="GO:0004040">
    <property type="term" value="F:amidase activity"/>
    <property type="evidence" value="ECO:0007669"/>
    <property type="project" value="InterPro"/>
</dbReference>
<feature type="domain" description="Mannosyl-glycoprotein endo-beta-N-acetylglucosamidase-like" evidence="4">
    <location>
        <begin position="71"/>
        <end position="229"/>
    </location>
</feature>
<dbReference type="EMBL" id="AZEA01000009">
    <property type="protein sequence ID" value="KRK88406.1"/>
    <property type="molecule type" value="Genomic_DNA"/>
</dbReference>
<evidence type="ECO:0000259" key="4">
    <source>
        <dbReference type="SMART" id="SM00047"/>
    </source>
</evidence>
<evidence type="ECO:0000313" key="6">
    <source>
        <dbReference type="Proteomes" id="UP000051581"/>
    </source>
</evidence>
<accession>A0A0R1KXN9</accession>
<keyword evidence="6" id="KW-1185">Reference proteome</keyword>
<dbReference type="Gene3D" id="4.10.80.30">
    <property type="entry name" value="DNA polymerase, domain 6"/>
    <property type="match status" value="1"/>
</dbReference>
<name>A0A0R1KXN9_9LACO</name>
<keyword evidence="3" id="KW-1133">Transmembrane helix</keyword>
<protein>
    <submittedName>
        <fullName evidence="5">Mannosyl-glycoprotein endo-beta-N-acetylglucosamidase</fullName>
    </submittedName>
</protein>
<dbReference type="SMART" id="SM00047">
    <property type="entry name" value="LYZ2"/>
    <property type="match status" value="1"/>
</dbReference>
<keyword evidence="2" id="KW-0378">Hydrolase</keyword>
<feature type="transmembrane region" description="Helical" evidence="3">
    <location>
        <begin position="35"/>
        <end position="58"/>
    </location>
</feature>
<dbReference type="Proteomes" id="UP000051581">
    <property type="component" value="Unassembled WGS sequence"/>
</dbReference>
<proteinExistence type="inferred from homology"/>
<comment type="caution">
    <text evidence="5">The sequence shown here is derived from an EMBL/GenBank/DDBJ whole genome shotgun (WGS) entry which is preliminary data.</text>
</comment>
<dbReference type="PATRIC" id="fig|1423808.3.peg.2587"/>
<organism evidence="5 6">
    <name type="scientific">Lentilactobacillus sunkii DSM 19904</name>
    <dbReference type="NCBI Taxonomy" id="1423808"/>
    <lineage>
        <taxon>Bacteria</taxon>
        <taxon>Bacillati</taxon>
        <taxon>Bacillota</taxon>
        <taxon>Bacilli</taxon>
        <taxon>Lactobacillales</taxon>
        <taxon>Lactobacillaceae</taxon>
        <taxon>Lentilactobacillus</taxon>
    </lineage>
</organism>
<dbReference type="PANTHER" id="PTHR33308">
    <property type="entry name" value="PEPTIDOGLYCAN HYDROLASE FLGJ"/>
    <property type="match status" value="1"/>
</dbReference>
<dbReference type="PANTHER" id="PTHR33308:SF10">
    <property type="entry name" value="EXO-GLUCOSAMINIDASE LYTG"/>
    <property type="match status" value="1"/>
</dbReference>